<dbReference type="EMBL" id="CAUYUJ010016285">
    <property type="protein sequence ID" value="CAK0863676.1"/>
    <property type="molecule type" value="Genomic_DNA"/>
</dbReference>
<feature type="region of interest" description="Disordered" evidence="1">
    <location>
        <begin position="223"/>
        <end position="244"/>
    </location>
</feature>
<comment type="caution">
    <text evidence="2">The sequence shown here is derived from an EMBL/GenBank/DDBJ whole genome shotgun (WGS) entry which is preliminary data.</text>
</comment>
<reference evidence="2" key="1">
    <citation type="submission" date="2023-10" db="EMBL/GenBank/DDBJ databases">
        <authorList>
            <person name="Chen Y."/>
            <person name="Shah S."/>
            <person name="Dougan E. K."/>
            <person name="Thang M."/>
            <person name="Chan C."/>
        </authorList>
    </citation>
    <scope>NUCLEOTIDE SEQUENCE [LARGE SCALE GENOMIC DNA]</scope>
</reference>
<gene>
    <name evidence="2" type="ORF">PCOR1329_LOCUS51772</name>
</gene>
<evidence type="ECO:0000313" key="3">
    <source>
        <dbReference type="Proteomes" id="UP001189429"/>
    </source>
</evidence>
<organism evidence="2 3">
    <name type="scientific">Prorocentrum cordatum</name>
    <dbReference type="NCBI Taxonomy" id="2364126"/>
    <lineage>
        <taxon>Eukaryota</taxon>
        <taxon>Sar</taxon>
        <taxon>Alveolata</taxon>
        <taxon>Dinophyceae</taxon>
        <taxon>Prorocentrales</taxon>
        <taxon>Prorocentraceae</taxon>
        <taxon>Prorocentrum</taxon>
    </lineage>
</organism>
<evidence type="ECO:0000256" key="1">
    <source>
        <dbReference type="SAM" id="MobiDB-lite"/>
    </source>
</evidence>
<feature type="region of interest" description="Disordered" evidence="1">
    <location>
        <begin position="344"/>
        <end position="364"/>
    </location>
</feature>
<accession>A0ABN9UVW6</accession>
<name>A0ABN9UVW6_9DINO</name>
<proteinExistence type="predicted"/>
<evidence type="ECO:0000313" key="2">
    <source>
        <dbReference type="EMBL" id="CAK0863676.1"/>
    </source>
</evidence>
<keyword evidence="3" id="KW-1185">Reference proteome</keyword>
<dbReference type="Proteomes" id="UP001189429">
    <property type="component" value="Unassembled WGS sequence"/>
</dbReference>
<sequence>MVLPLLHPQAFCEESSLDPDRLGLGDKDYLAPQLASLDRLHRQYSSLAQPVPTPARAQEMRERLSEAGRRVMHDLFPVKKKRRSLLAERMRLRVDAVDSGTNERLEEVKEEPANSQNVHRRRRNDLACENNDPGEMRRLRIECQRNGGGPKKRYYFPARLVAHEGVARDVGLAAAPLDLLDLEGHDKERDEMAAEKMPLPLGGDLRAQVERGKRGKLKHCEKAGRRRAVPPMGRPSGTHLGDLDPAVNVEGPELLGSKLDGDAQWRARQGGISTIASTDDCANAFASTKRRLLLASAFAAARRWDFIRCPRQFMTLAISTWDNGAKRLERKLAIGRWGLNPVETDRPTEFRASSNGKGGSQARR</sequence>
<protein>
    <submittedName>
        <fullName evidence="2">Uncharacterized protein</fullName>
    </submittedName>
</protein>